<name>A0A4Q4Z316_9ACTN</name>
<protein>
    <submittedName>
        <fullName evidence="7">PDZ domain-containing protein</fullName>
    </submittedName>
</protein>
<dbReference type="Proteomes" id="UP000295198">
    <property type="component" value="Unassembled WGS sequence"/>
</dbReference>
<keyword evidence="3" id="KW-0378">Hydrolase</keyword>
<evidence type="ECO:0000259" key="6">
    <source>
        <dbReference type="PROSITE" id="PS50106"/>
    </source>
</evidence>
<dbReference type="PROSITE" id="PS50106">
    <property type="entry name" value="PDZ"/>
    <property type="match status" value="1"/>
</dbReference>
<gene>
    <name evidence="7" type="ORF">EKO23_23325</name>
</gene>
<dbReference type="SUPFAM" id="SSF50494">
    <property type="entry name" value="Trypsin-like serine proteases"/>
    <property type="match status" value="1"/>
</dbReference>
<dbReference type="RefSeq" id="WP_134720885.1">
    <property type="nucleotide sequence ID" value="NZ_SDKM01000063.1"/>
</dbReference>
<dbReference type="Gene3D" id="2.40.10.10">
    <property type="entry name" value="Trypsin-like serine proteases"/>
    <property type="match status" value="2"/>
</dbReference>
<dbReference type="GO" id="GO:0004252">
    <property type="term" value="F:serine-type endopeptidase activity"/>
    <property type="evidence" value="ECO:0007669"/>
    <property type="project" value="InterPro"/>
</dbReference>
<evidence type="ECO:0000313" key="8">
    <source>
        <dbReference type="Proteomes" id="UP000295198"/>
    </source>
</evidence>
<dbReference type="PANTHER" id="PTHR43343:SF3">
    <property type="entry name" value="PROTEASE DO-LIKE 8, CHLOROPLASTIC"/>
    <property type="match status" value="1"/>
</dbReference>
<evidence type="ECO:0000256" key="3">
    <source>
        <dbReference type="ARBA" id="ARBA00022801"/>
    </source>
</evidence>
<dbReference type="Pfam" id="PF13365">
    <property type="entry name" value="Trypsin_2"/>
    <property type="match status" value="1"/>
</dbReference>
<dbReference type="AlphaFoldDB" id="A0A4Q4Z316"/>
<reference evidence="7 8" key="1">
    <citation type="submission" date="2019-01" db="EMBL/GenBank/DDBJ databases">
        <title>Nocardioides guangzhouensis sp. nov., an actinobacterium isolated from soil.</title>
        <authorList>
            <person name="Fu Y."/>
            <person name="Cai Y."/>
            <person name="Lin Z."/>
            <person name="Chen P."/>
        </authorList>
    </citation>
    <scope>NUCLEOTIDE SEQUENCE [LARGE SCALE GENOMIC DNA]</scope>
    <source>
        <strain evidence="7 8">130</strain>
    </source>
</reference>
<evidence type="ECO:0000256" key="5">
    <source>
        <dbReference type="SAM" id="Phobius"/>
    </source>
</evidence>
<accession>A0A4Q4Z316</accession>
<dbReference type="SUPFAM" id="SSF50156">
    <property type="entry name" value="PDZ domain-like"/>
    <property type="match status" value="1"/>
</dbReference>
<dbReference type="InterPro" id="IPR009003">
    <property type="entry name" value="Peptidase_S1_PA"/>
</dbReference>
<evidence type="ECO:0000256" key="1">
    <source>
        <dbReference type="ARBA" id="ARBA00010541"/>
    </source>
</evidence>
<feature type="domain" description="PDZ" evidence="6">
    <location>
        <begin position="274"/>
        <end position="340"/>
    </location>
</feature>
<evidence type="ECO:0000256" key="2">
    <source>
        <dbReference type="ARBA" id="ARBA00022670"/>
    </source>
</evidence>
<feature type="region of interest" description="Disordered" evidence="4">
    <location>
        <begin position="1"/>
        <end position="23"/>
    </location>
</feature>
<dbReference type="InterPro" id="IPR051201">
    <property type="entry name" value="Chloro_Bact_Ser_Proteases"/>
</dbReference>
<organism evidence="7 8">
    <name type="scientific">Nocardioides guangzhouensis</name>
    <dbReference type="NCBI Taxonomy" id="2497878"/>
    <lineage>
        <taxon>Bacteria</taxon>
        <taxon>Bacillati</taxon>
        <taxon>Actinomycetota</taxon>
        <taxon>Actinomycetes</taxon>
        <taxon>Propionibacteriales</taxon>
        <taxon>Nocardioidaceae</taxon>
        <taxon>Nocardioides</taxon>
    </lineage>
</organism>
<comment type="caution">
    <text evidence="7">The sequence shown here is derived from an EMBL/GenBank/DDBJ whole genome shotgun (WGS) entry which is preliminary data.</text>
</comment>
<dbReference type="InterPro" id="IPR043504">
    <property type="entry name" value="Peptidase_S1_PA_chymotrypsin"/>
</dbReference>
<dbReference type="InterPro" id="IPR036034">
    <property type="entry name" value="PDZ_sf"/>
</dbReference>
<dbReference type="Pfam" id="PF13180">
    <property type="entry name" value="PDZ_2"/>
    <property type="match status" value="1"/>
</dbReference>
<keyword evidence="8" id="KW-1185">Reference proteome</keyword>
<evidence type="ECO:0000256" key="4">
    <source>
        <dbReference type="SAM" id="MobiDB-lite"/>
    </source>
</evidence>
<keyword evidence="5" id="KW-0472">Membrane</keyword>
<dbReference type="InterPro" id="IPR001940">
    <property type="entry name" value="Peptidase_S1C"/>
</dbReference>
<dbReference type="SMART" id="SM00228">
    <property type="entry name" value="PDZ"/>
    <property type="match status" value="1"/>
</dbReference>
<comment type="similarity">
    <text evidence="1">Belongs to the peptidase S1C family.</text>
</comment>
<keyword evidence="5" id="KW-1133">Transmembrane helix</keyword>
<keyword evidence="2" id="KW-0645">Protease</keyword>
<dbReference type="EMBL" id="SDKM01000063">
    <property type="protein sequence ID" value="RYP81615.1"/>
    <property type="molecule type" value="Genomic_DNA"/>
</dbReference>
<dbReference type="InterPro" id="IPR001478">
    <property type="entry name" value="PDZ"/>
</dbReference>
<dbReference type="Gene3D" id="2.30.42.10">
    <property type="match status" value="1"/>
</dbReference>
<feature type="compositionally biased region" description="Basic and acidic residues" evidence="4">
    <location>
        <begin position="1"/>
        <end position="10"/>
    </location>
</feature>
<feature type="transmembrane region" description="Helical" evidence="5">
    <location>
        <begin position="32"/>
        <end position="54"/>
    </location>
</feature>
<dbReference type="PANTHER" id="PTHR43343">
    <property type="entry name" value="PEPTIDASE S12"/>
    <property type="match status" value="1"/>
</dbReference>
<dbReference type="GO" id="GO:0006508">
    <property type="term" value="P:proteolysis"/>
    <property type="evidence" value="ECO:0007669"/>
    <property type="project" value="UniProtKB-KW"/>
</dbReference>
<sequence>MTGDSGDRPSEAAAPPDEPGPALVRQRRMPRWGWWALSLAGAGVLGGLVGGLLVDAAHDNGSGCNATSVAGEVLPSVVTVVVVGRDGTRSNGTGALVRSDGYVLTNEHVVSTAVEAGAEVTVQYSDGTESDATIVGVDAITDLAVIRAEDGADGRALLDPSRSALRVGQPVVALGAPLGLSNTVTAGIVSALGRYVPVPTGDGRVAHLLDAVQTDAAINPGNSGGPLVDCSGRQVGVNTAISTVPNSEGVGGGGSVGLGFAIPISVAGPVADELIEHGRANHPVLGLAARVVTEDPERPPNGLEVTAVAPGGPAEAAGLAPGDLLTEIDGEKAVSTEQLVLATLRHDAGDTIRVGYRRGGDTGSADITLAPAP</sequence>
<evidence type="ECO:0000313" key="7">
    <source>
        <dbReference type="EMBL" id="RYP81615.1"/>
    </source>
</evidence>
<keyword evidence="5" id="KW-0812">Transmembrane</keyword>
<dbReference type="OrthoDB" id="9758917at2"/>
<dbReference type="PRINTS" id="PR00834">
    <property type="entry name" value="PROTEASES2C"/>
</dbReference>
<proteinExistence type="inferred from homology"/>